<dbReference type="InterPro" id="IPR029068">
    <property type="entry name" value="Glyas_Bleomycin-R_OHBP_Dase"/>
</dbReference>
<reference evidence="2 3" key="1">
    <citation type="submission" date="2019-01" db="EMBL/GenBank/DDBJ databases">
        <title>Ktedonosporobacter rubrisoli SCAWS-G2.</title>
        <authorList>
            <person name="Huang Y."/>
            <person name="Yan B."/>
        </authorList>
    </citation>
    <scope>NUCLEOTIDE SEQUENCE [LARGE SCALE GENOMIC DNA]</scope>
    <source>
        <strain evidence="2 3">SCAWS-G2</strain>
    </source>
</reference>
<dbReference type="AlphaFoldDB" id="A0A4P6JZ81"/>
<dbReference type="InterPro" id="IPR004360">
    <property type="entry name" value="Glyas_Fos-R_dOase_dom"/>
</dbReference>
<dbReference type="EMBL" id="CP035758">
    <property type="protein sequence ID" value="QBD80760.1"/>
    <property type="molecule type" value="Genomic_DNA"/>
</dbReference>
<sequence>MANELYMVGVTPKDLAKSLEFYRRLGFDFPAESDGQPHASVKMKGEITFFLNNIGLVEEKDYPRVVFEIFLNERAAVDAKYNEMIGFGYESYRAPFVSSFGVYFALINDPDGNLIMISAE</sequence>
<dbReference type="InterPro" id="IPR037523">
    <property type="entry name" value="VOC_core"/>
</dbReference>
<dbReference type="KEGG" id="kbs:EPA93_34245"/>
<dbReference type="RefSeq" id="WP_129891822.1">
    <property type="nucleotide sequence ID" value="NZ_CP035758.1"/>
</dbReference>
<dbReference type="OrthoDB" id="9796521at2"/>
<feature type="domain" description="VOC" evidence="1">
    <location>
        <begin position="4"/>
        <end position="120"/>
    </location>
</feature>
<proteinExistence type="predicted"/>
<organism evidence="2 3">
    <name type="scientific">Ktedonosporobacter rubrisoli</name>
    <dbReference type="NCBI Taxonomy" id="2509675"/>
    <lineage>
        <taxon>Bacteria</taxon>
        <taxon>Bacillati</taxon>
        <taxon>Chloroflexota</taxon>
        <taxon>Ktedonobacteria</taxon>
        <taxon>Ktedonobacterales</taxon>
        <taxon>Ktedonosporobacteraceae</taxon>
        <taxon>Ktedonosporobacter</taxon>
    </lineage>
</organism>
<evidence type="ECO:0000313" key="3">
    <source>
        <dbReference type="Proteomes" id="UP000290365"/>
    </source>
</evidence>
<keyword evidence="3" id="KW-1185">Reference proteome</keyword>
<dbReference type="Proteomes" id="UP000290365">
    <property type="component" value="Chromosome"/>
</dbReference>
<name>A0A4P6JZ81_KTERU</name>
<dbReference type="Pfam" id="PF00903">
    <property type="entry name" value="Glyoxalase"/>
    <property type="match status" value="1"/>
</dbReference>
<evidence type="ECO:0000313" key="2">
    <source>
        <dbReference type="EMBL" id="QBD80760.1"/>
    </source>
</evidence>
<dbReference type="SUPFAM" id="SSF54593">
    <property type="entry name" value="Glyoxalase/Bleomycin resistance protein/Dihydroxybiphenyl dioxygenase"/>
    <property type="match status" value="1"/>
</dbReference>
<gene>
    <name evidence="2" type="ORF">EPA93_34245</name>
</gene>
<dbReference type="Gene3D" id="3.10.180.10">
    <property type="entry name" value="2,3-Dihydroxybiphenyl 1,2-Dioxygenase, domain 1"/>
    <property type="match status" value="1"/>
</dbReference>
<accession>A0A4P6JZ81</accession>
<dbReference type="PROSITE" id="PS51819">
    <property type="entry name" value="VOC"/>
    <property type="match status" value="1"/>
</dbReference>
<evidence type="ECO:0000259" key="1">
    <source>
        <dbReference type="PROSITE" id="PS51819"/>
    </source>
</evidence>
<protein>
    <recommendedName>
        <fullName evidence="1">VOC domain-containing protein</fullName>
    </recommendedName>
</protein>